<evidence type="ECO:0000313" key="1">
    <source>
        <dbReference type="EMBL" id="GBP87408.1"/>
    </source>
</evidence>
<name>A0A4C1ZI10_EUMVA</name>
<proteinExistence type="predicted"/>
<keyword evidence="2" id="KW-1185">Reference proteome</keyword>
<gene>
    <name evidence="1" type="ORF">EVAR_67570_1</name>
</gene>
<dbReference type="Proteomes" id="UP000299102">
    <property type="component" value="Unassembled WGS sequence"/>
</dbReference>
<organism evidence="1 2">
    <name type="scientific">Eumeta variegata</name>
    <name type="common">Bagworm moth</name>
    <name type="synonym">Eumeta japonica</name>
    <dbReference type="NCBI Taxonomy" id="151549"/>
    <lineage>
        <taxon>Eukaryota</taxon>
        <taxon>Metazoa</taxon>
        <taxon>Ecdysozoa</taxon>
        <taxon>Arthropoda</taxon>
        <taxon>Hexapoda</taxon>
        <taxon>Insecta</taxon>
        <taxon>Pterygota</taxon>
        <taxon>Neoptera</taxon>
        <taxon>Endopterygota</taxon>
        <taxon>Lepidoptera</taxon>
        <taxon>Glossata</taxon>
        <taxon>Ditrysia</taxon>
        <taxon>Tineoidea</taxon>
        <taxon>Psychidae</taxon>
        <taxon>Oiketicinae</taxon>
        <taxon>Eumeta</taxon>
    </lineage>
</organism>
<reference evidence="1 2" key="1">
    <citation type="journal article" date="2019" name="Commun. Biol.">
        <title>The bagworm genome reveals a unique fibroin gene that provides high tensile strength.</title>
        <authorList>
            <person name="Kono N."/>
            <person name="Nakamura H."/>
            <person name="Ohtoshi R."/>
            <person name="Tomita M."/>
            <person name="Numata K."/>
            <person name="Arakawa K."/>
        </authorList>
    </citation>
    <scope>NUCLEOTIDE SEQUENCE [LARGE SCALE GENOMIC DNA]</scope>
</reference>
<accession>A0A4C1ZI10</accession>
<evidence type="ECO:0000313" key="2">
    <source>
        <dbReference type="Proteomes" id="UP000299102"/>
    </source>
</evidence>
<protein>
    <submittedName>
        <fullName evidence="1">Uncharacterized protein</fullName>
    </submittedName>
</protein>
<dbReference type="AlphaFoldDB" id="A0A4C1ZI10"/>
<sequence>MANAKIAIGVRWEVAPAQTPGSIILLNVNVISSAKTTGPPFVSKSGDGAIGRALNGGQGLIYRLLPSLSARAPILRAKVSIEGRWRDRRRALVIAGRVTCYSLSL</sequence>
<dbReference type="EMBL" id="BGZK01001857">
    <property type="protein sequence ID" value="GBP87408.1"/>
    <property type="molecule type" value="Genomic_DNA"/>
</dbReference>
<comment type="caution">
    <text evidence="1">The sequence shown here is derived from an EMBL/GenBank/DDBJ whole genome shotgun (WGS) entry which is preliminary data.</text>
</comment>